<evidence type="ECO:0000313" key="2">
    <source>
        <dbReference type="Proteomes" id="UP001380953"/>
    </source>
</evidence>
<comment type="caution">
    <text evidence="1">The sequence shown here is derived from an EMBL/GenBank/DDBJ whole genome shotgun (WGS) entry which is preliminary data.</text>
</comment>
<proteinExistence type="predicted"/>
<name>A0ACC6P735_9BACL</name>
<dbReference type="EMBL" id="JBBKAR010000004">
    <property type="protein sequence ID" value="MEJ8302735.1"/>
    <property type="molecule type" value="Genomic_DNA"/>
</dbReference>
<protein>
    <submittedName>
        <fullName evidence="1">GyrI-like domain-containing protein</fullName>
    </submittedName>
</protein>
<evidence type="ECO:0000313" key="1">
    <source>
        <dbReference type="EMBL" id="MEJ8302735.1"/>
    </source>
</evidence>
<organism evidence="1 2">
    <name type="scientific">Saccharibacillus sacchari</name>
    <dbReference type="NCBI Taxonomy" id="456493"/>
    <lineage>
        <taxon>Bacteria</taxon>
        <taxon>Bacillati</taxon>
        <taxon>Bacillota</taxon>
        <taxon>Bacilli</taxon>
        <taxon>Bacillales</taxon>
        <taxon>Paenibacillaceae</taxon>
        <taxon>Saccharibacillus</taxon>
    </lineage>
</organism>
<dbReference type="Proteomes" id="UP001380953">
    <property type="component" value="Unassembled WGS sequence"/>
</dbReference>
<accession>A0ACC6P735</accession>
<sequence>MSKKIDYKKDYKFLYLPKANPEVLEVPEIPFFTIEGTGDPNEDGFARATEALYSLSYAVKMSYKSDDIPEGYYEYTVFPLEGIWDLVDYTKPSTDKSNLKYKLMIRQPDFLTEDGFERFLTQTKKKKPNPLLDEVRFEQVEDGMSCQMMHIGSYDDEPASFARMEQFCTEKGWNRKSKLHREIYISDPRKTAPEKRKTVLRFGVQKN</sequence>
<keyword evidence="2" id="KW-1185">Reference proteome</keyword>
<reference evidence="1" key="1">
    <citation type="submission" date="2024-03" db="EMBL/GenBank/DDBJ databases">
        <title>Whole genome sequecning of epiphytes from Marcgravia umbellata leaves.</title>
        <authorList>
            <person name="Kumar G."/>
            <person name="Savka M.A."/>
        </authorList>
    </citation>
    <scope>NUCLEOTIDE SEQUENCE</scope>
    <source>
        <strain evidence="1">RIT_BL5</strain>
    </source>
</reference>
<gene>
    <name evidence="1" type="ORF">WKI47_02265</name>
</gene>